<organism evidence="1 2">
    <name type="scientific">Cavenderia fasciculata</name>
    <name type="common">Slime mold</name>
    <name type="synonym">Dictyostelium fasciculatum</name>
    <dbReference type="NCBI Taxonomy" id="261658"/>
    <lineage>
        <taxon>Eukaryota</taxon>
        <taxon>Amoebozoa</taxon>
        <taxon>Evosea</taxon>
        <taxon>Eumycetozoa</taxon>
        <taxon>Dictyostelia</taxon>
        <taxon>Acytosteliales</taxon>
        <taxon>Cavenderiaceae</taxon>
        <taxon>Cavenderia</taxon>
    </lineage>
</organism>
<proteinExistence type="predicted"/>
<name>F4PXV4_CACFS</name>
<keyword evidence="2" id="KW-1185">Reference proteome</keyword>
<sequence>MKLKFLGRKKNIDDDEKVKTKIDEILFRRVWNNIVLKRMICSKIKDYLSKEDRALLTKPGAASDIERYQADPFQFIQSSLFKDRREYALFGCEFLTVDLFKSYFNTHCKEIRISTALEVLSLNRRNYRDIWLFRSVFDYLKERGMEPESMATIHMWRNVIESNNVDLYNYVKSVFPMPEFLRIKCSVVPLAAKSPTRVNTWSYTIHPHPGTELLAQLLDDLIDLNPTENWLECVDFSYLAENGSVNILETIVAHAGPFIPCNSKVPPHFDEYTMIVAIQHRKIDSIRRLYLVNKVPFSFATLMAVARTCDLSFIIALHNIEPEAGRLYTIFLHVINFRFNLYFPPNDLRCNNFRTEFINHVKPLNFIDKILEQQINTNLAIGKHPRNKNQPANTQQHFAIFQRYGDNTNIPSLSFDDI</sequence>
<dbReference type="Proteomes" id="UP000007797">
    <property type="component" value="Unassembled WGS sequence"/>
</dbReference>
<dbReference type="GeneID" id="14871753"/>
<reference evidence="2" key="1">
    <citation type="journal article" date="2011" name="Genome Res.">
        <title>Phylogeny-wide analysis of social amoeba genomes highlights ancient origins for complex intercellular communication.</title>
        <authorList>
            <person name="Heidel A.J."/>
            <person name="Lawal H.M."/>
            <person name="Felder M."/>
            <person name="Schilde C."/>
            <person name="Helps N.R."/>
            <person name="Tunggal B."/>
            <person name="Rivero F."/>
            <person name="John U."/>
            <person name="Schleicher M."/>
            <person name="Eichinger L."/>
            <person name="Platzer M."/>
            <person name="Noegel A.A."/>
            <person name="Schaap P."/>
            <person name="Gloeckner G."/>
        </authorList>
    </citation>
    <scope>NUCLEOTIDE SEQUENCE [LARGE SCALE GENOMIC DNA]</scope>
    <source>
        <strain evidence="2">SH3</strain>
    </source>
</reference>
<dbReference type="KEGG" id="dfa:DFA_00192"/>
<dbReference type="RefSeq" id="XP_004357908.1">
    <property type="nucleotide sequence ID" value="XM_004357851.1"/>
</dbReference>
<accession>F4PXV4</accession>
<protein>
    <submittedName>
        <fullName evidence="1">Uncharacterized protein</fullName>
    </submittedName>
</protein>
<evidence type="ECO:0000313" key="2">
    <source>
        <dbReference type="Proteomes" id="UP000007797"/>
    </source>
</evidence>
<evidence type="ECO:0000313" key="1">
    <source>
        <dbReference type="EMBL" id="EGG19614.1"/>
    </source>
</evidence>
<gene>
    <name evidence="1" type="ORF">DFA_00192</name>
</gene>
<dbReference type="EMBL" id="GL883014">
    <property type="protein sequence ID" value="EGG19614.1"/>
    <property type="molecule type" value="Genomic_DNA"/>
</dbReference>
<dbReference type="AlphaFoldDB" id="F4PXV4"/>